<dbReference type="Proteomes" id="UP000219636">
    <property type="component" value="Unassembled WGS sequence"/>
</dbReference>
<evidence type="ECO:0000313" key="1">
    <source>
        <dbReference type="EMBL" id="SOC24609.1"/>
    </source>
</evidence>
<name>A0A285TP08_9BACL</name>
<dbReference type="AlphaFoldDB" id="A0A285TP08"/>
<dbReference type="RefSeq" id="WP_097075089.1">
    <property type="nucleotide sequence ID" value="NZ_OBMQ01000017.1"/>
</dbReference>
<organism evidence="1 2">
    <name type="scientific">Ureibacillus xyleni</name>
    <dbReference type="NCBI Taxonomy" id="614648"/>
    <lineage>
        <taxon>Bacteria</taxon>
        <taxon>Bacillati</taxon>
        <taxon>Bacillota</taxon>
        <taxon>Bacilli</taxon>
        <taxon>Bacillales</taxon>
        <taxon>Caryophanaceae</taxon>
        <taxon>Ureibacillus</taxon>
    </lineage>
</organism>
<reference evidence="2" key="1">
    <citation type="submission" date="2017-08" db="EMBL/GenBank/DDBJ databases">
        <authorList>
            <person name="Varghese N."/>
            <person name="Submissions S."/>
        </authorList>
    </citation>
    <scope>NUCLEOTIDE SEQUENCE [LARGE SCALE GENOMIC DNA]</scope>
    <source>
        <strain evidence="2">JC22</strain>
    </source>
</reference>
<gene>
    <name evidence="1" type="ORF">SAMN05880501_11765</name>
</gene>
<dbReference type="EMBL" id="OBMQ01000017">
    <property type="protein sequence ID" value="SOC24609.1"/>
    <property type="molecule type" value="Genomic_DNA"/>
</dbReference>
<sequence length="207" mass="24129">MNNNVIEFEKWKESNEELLMMQSESIKTIIPVVFVYGDDTGELFGTLKLFGTEELASIEVLRREIKEQEEAIMKGFNKYGDEIEDDEINPWGEDEFIVCKEGIFHWDWKLEDYEYFGQVEGFVKKKVVTMLKDVVIYYGVEHIHLYRGASYHVSGEYIAYDNEMQPLVMLSISPEGCIPIAVPYEKEKLTIFEADFAVMNLLSMEEI</sequence>
<dbReference type="OrthoDB" id="2991683at2"/>
<proteinExistence type="predicted"/>
<accession>A0A285TP08</accession>
<keyword evidence="2" id="KW-1185">Reference proteome</keyword>
<evidence type="ECO:0000313" key="2">
    <source>
        <dbReference type="Proteomes" id="UP000219636"/>
    </source>
</evidence>
<protein>
    <submittedName>
        <fullName evidence="1">Uncharacterized protein</fullName>
    </submittedName>
</protein>